<dbReference type="InParanoid" id="A0A067M404"/>
<dbReference type="OrthoDB" id="3020747at2759"/>
<keyword evidence="3" id="KW-1185">Reference proteome</keyword>
<dbReference type="Gene3D" id="1.20.1280.50">
    <property type="match status" value="1"/>
</dbReference>
<sequence length="589" mass="66511">MAPTITLELLVTFLSSFLSQLACGEDTQTSASFTLMDMVRELEVIRWTPDTAATHELARQIRSHLNRHSLFHRLPTEVICTIFHFAVENVPVPRDIEAHEPSDDLAVNNVPRDGPAKHAVRISSVSRLWREIATQKCATLWTHLDTLPIPLLDLFLSRSRSAPLEVVFDASTACGVVDTLHFFELVVPHIHRWRACCVLYEGWREGGDECEFFSLLEPALAAAAQLEILQLSEIELKQPDTFPLKLLETSSGIAPHPRMIDLDVGIPMNFPVYRGLTKLRLAWFDYDEPDGVHQLLCALGLCPLLESITLERLAFSAIPTARVSNPVITLPHLQELLIEEDGDTRWAQLHFLPCITIPVSCILKIDAHGDDLSHLLPRRSNFLPNMPDIQSVRVSYMGCSWDRRRPYVQGKMLAVNQDTFRFNLECDSDLHNAGNRDIFPRIILSIGRMLPLPLLEEVVLSRGELRDSDPTPALRSFLRLHPTIKIVALNGYWPWSSILELFIVTRTRQLCPLLQDLCLGPFQGLDESVLLAVVKSRTASVVGSRHLRGVTPLLRLFLDPRRERLSTSALSTLTTHVTVGFKRLEVYYP</sequence>
<evidence type="ECO:0000256" key="1">
    <source>
        <dbReference type="SAM" id="SignalP"/>
    </source>
</evidence>
<proteinExistence type="predicted"/>
<dbReference type="AlphaFoldDB" id="A0A067M404"/>
<feature type="chain" id="PRO_5001644339" evidence="1">
    <location>
        <begin position="25"/>
        <end position="589"/>
    </location>
</feature>
<name>A0A067M404_BOTB1</name>
<feature type="signal peptide" evidence="1">
    <location>
        <begin position="1"/>
        <end position="24"/>
    </location>
</feature>
<gene>
    <name evidence="2" type="ORF">BOTBODRAFT_37004</name>
</gene>
<accession>A0A067M404</accession>
<dbReference type="SUPFAM" id="SSF52047">
    <property type="entry name" value="RNI-like"/>
    <property type="match status" value="1"/>
</dbReference>
<reference evidence="3" key="1">
    <citation type="journal article" date="2014" name="Proc. Natl. Acad. Sci. U.S.A.">
        <title>Extensive sampling of basidiomycete genomes demonstrates inadequacy of the white-rot/brown-rot paradigm for wood decay fungi.</title>
        <authorList>
            <person name="Riley R."/>
            <person name="Salamov A.A."/>
            <person name="Brown D.W."/>
            <person name="Nagy L.G."/>
            <person name="Floudas D."/>
            <person name="Held B.W."/>
            <person name="Levasseur A."/>
            <person name="Lombard V."/>
            <person name="Morin E."/>
            <person name="Otillar R."/>
            <person name="Lindquist E.A."/>
            <person name="Sun H."/>
            <person name="LaButti K.M."/>
            <person name="Schmutz J."/>
            <person name="Jabbour D."/>
            <person name="Luo H."/>
            <person name="Baker S.E."/>
            <person name="Pisabarro A.G."/>
            <person name="Walton J.D."/>
            <person name="Blanchette R.A."/>
            <person name="Henrissat B."/>
            <person name="Martin F."/>
            <person name="Cullen D."/>
            <person name="Hibbett D.S."/>
            <person name="Grigoriev I.V."/>
        </authorList>
    </citation>
    <scope>NUCLEOTIDE SEQUENCE [LARGE SCALE GENOMIC DNA]</scope>
    <source>
        <strain evidence="3">FD-172 SS1</strain>
    </source>
</reference>
<dbReference type="EMBL" id="KL198078">
    <property type="protein sequence ID" value="KDQ09425.1"/>
    <property type="molecule type" value="Genomic_DNA"/>
</dbReference>
<evidence type="ECO:0000313" key="3">
    <source>
        <dbReference type="Proteomes" id="UP000027195"/>
    </source>
</evidence>
<protein>
    <submittedName>
        <fullName evidence="2">Uncharacterized protein</fullName>
    </submittedName>
</protein>
<keyword evidence="1" id="KW-0732">Signal</keyword>
<organism evidence="2 3">
    <name type="scientific">Botryobasidium botryosum (strain FD-172 SS1)</name>
    <dbReference type="NCBI Taxonomy" id="930990"/>
    <lineage>
        <taxon>Eukaryota</taxon>
        <taxon>Fungi</taxon>
        <taxon>Dikarya</taxon>
        <taxon>Basidiomycota</taxon>
        <taxon>Agaricomycotina</taxon>
        <taxon>Agaricomycetes</taxon>
        <taxon>Cantharellales</taxon>
        <taxon>Botryobasidiaceae</taxon>
        <taxon>Botryobasidium</taxon>
    </lineage>
</organism>
<evidence type="ECO:0000313" key="2">
    <source>
        <dbReference type="EMBL" id="KDQ09425.1"/>
    </source>
</evidence>
<dbReference type="HOGENOM" id="CLU_024199_1_1_1"/>
<dbReference type="Proteomes" id="UP000027195">
    <property type="component" value="Unassembled WGS sequence"/>
</dbReference>